<evidence type="ECO:0000313" key="3">
    <source>
        <dbReference type="Proteomes" id="UP000257109"/>
    </source>
</evidence>
<protein>
    <submittedName>
        <fullName evidence="2">Uncharacterized protein</fullName>
    </submittedName>
</protein>
<evidence type="ECO:0000313" key="2">
    <source>
        <dbReference type="EMBL" id="RDX93324.1"/>
    </source>
</evidence>
<reference evidence="2" key="1">
    <citation type="submission" date="2018-05" db="EMBL/GenBank/DDBJ databases">
        <title>Draft genome of Mucuna pruriens seed.</title>
        <authorList>
            <person name="Nnadi N.E."/>
            <person name="Vos R."/>
            <person name="Hasami M.H."/>
            <person name="Devisetty U.K."/>
            <person name="Aguiy J.C."/>
        </authorList>
    </citation>
    <scope>NUCLEOTIDE SEQUENCE [LARGE SCALE GENOMIC DNA]</scope>
    <source>
        <strain evidence="2">JCA_2017</strain>
    </source>
</reference>
<name>A0A371GS07_MUCPR</name>
<keyword evidence="3" id="KW-1185">Reference proteome</keyword>
<evidence type="ECO:0000256" key="1">
    <source>
        <dbReference type="SAM" id="MobiDB-lite"/>
    </source>
</evidence>
<proteinExistence type="predicted"/>
<feature type="non-terminal residue" evidence="2">
    <location>
        <position position="1"/>
    </location>
</feature>
<organism evidence="2 3">
    <name type="scientific">Mucuna pruriens</name>
    <name type="common">Velvet bean</name>
    <name type="synonym">Dolichos pruriens</name>
    <dbReference type="NCBI Taxonomy" id="157652"/>
    <lineage>
        <taxon>Eukaryota</taxon>
        <taxon>Viridiplantae</taxon>
        <taxon>Streptophyta</taxon>
        <taxon>Embryophyta</taxon>
        <taxon>Tracheophyta</taxon>
        <taxon>Spermatophyta</taxon>
        <taxon>Magnoliopsida</taxon>
        <taxon>eudicotyledons</taxon>
        <taxon>Gunneridae</taxon>
        <taxon>Pentapetalae</taxon>
        <taxon>rosids</taxon>
        <taxon>fabids</taxon>
        <taxon>Fabales</taxon>
        <taxon>Fabaceae</taxon>
        <taxon>Papilionoideae</taxon>
        <taxon>50 kb inversion clade</taxon>
        <taxon>NPAAA clade</taxon>
        <taxon>indigoferoid/millettioid clade</taxon>
        <taxon>Phaseoleae</taxon>
        <taxon>Mucuna</taxon>
    </lineage>
</organism>
<accession>A0A371GS07</accession>
<comment type="caution">
    <text evidence="2">The sequence shown here is derived from an EMBL/GenBank/DDBJ whole genome shotgun (WGS) entry which is preliminary data.</text>
</comment>
<dbReference type="Proteomes" id="UP000257109">
    <property type="component" value="Unassembled WGS sequence"/>
</dbReference>
<dbReference type="AlphaFoldDB" id="A0A371GS07"/>
<dbReference type="EMBL" id="QJKJ01004639">
    <property type="protein sequence ID" value="RDX93324.1"/>
    <property type="molecule type" value="Genomic_DNA"/>
</dbReference>
<feature type="compositionally biased region" description="Polar residues" evidence="1">
    <location>
        <begin position="201"/>
        <end position="212"/>
    </location>
</feature>
<feature type="region of interest" description="Disordered" evidence="1">
    <location>
        <begin position="197"/>
        <end position="226"/>
    </location>
</feature>
<sequence length="226" mass="25336">MKTTLHRILFASAQMVSEKFPFRTAKGKFTRLEQYERLMLSRDVNLIGGKVQSLLQPSKFKISNNSGIRVTNSHLSKFKTVIFKKTGNLSDMKKLEGPNQSDLPTSASNCSDLLTSSRTKRTFFFWRLCFIIGIPRPTLGNRICFSPTILASKTARASVVLPIPPIPHIPTIWTPPMGGAFRSQFSSSIRYSRPIGRSATEIPNKTEPSVFSSKAEENIVKPNPRF</sequence>
<gene>
    <name evidence="2" type="ORF">CR513_24428</name>
</gene>